<dbReference type="Proteomes" id="UP001221142">
    <property type="component" value="Unassembled WGS sequence"/>
</dbReference>
<sequence>MSNATPSTPSASGYFTRLWLRFLSIFASRPSRRCSMSLPELPVHNTPVLDHTTTNLSPDTYVSPSWQEDKQHWMRHPSLRRASMIREAARRNRSRTAASPAPDGSPSSEIRIYVQDWSSLELNMADFFDPHVASTEASDQGLPPSSPSSPILPTEQQSTDEIQDVSTTSTESEYSMPSIVLPDFDPYALPPLPELNTIEEEDEEEESTPVQVQVDSESPISPFYQPYQTNALSAVTGLLCDPTSFSFSPSTVLPDAPPSATTEPAPSPKAVKTSNNRRDTTPYPDIFSFSVYFSRDSVYESELLPSATFTAEGTLEDVCGPISIYDVANERNRYRSAAYSSCISSSPKRQPLASTINAGSVSAKELKGKKPVVAATSESTSEASMDSIGAHLLAACDELSGCEWTEEFLRMFTSSRKGVVY</sequence>
<feature type="compositionally biased region" description="Low complexity" evidence="1">
    <location>
        <begin position="258"/>
        <end position="270"/>
    </location>
</feature>
<comment type="caution">
    <text evidence="2">The sequence shown here is derived from an EMBL/GenBank/DDBJ whole genome shotgun (WGS) entry which is preliminary data.</text>
</comment>
<protein>
    <submittedName>
        <fullName evidence="2">Uncharacterized protein</fullName>
    </submittedName>
</protein>
<evidence type="ECO:0000256" key="1">
    <source>
        <dbReference type="SAM" id="MobiDB-lite"/>
    </source>
</evidence>
<name>A0AAD7FUV4_9AGAR</name>
<reference evidence="2" key="1">
    <citation type="submission" date="2023-03" db="EMBL/GenBank/DDBJ databases">
        <title>Massive genome expansion in bonnet fungi (Mycena s.s.) driven by repeated elements and novel gene families across ecological guilds.</title>
        <authorList>
            <consortium name="Lawrence Berkeley National Laboratory"/>
            <person name="Harder C.B."/>
            <person name="Miyauchi S."/>
            <person name="Viragh M."/>
            <person name="Kuo A."/>
            <person name="Thoen E."/>
            <person name="Andreopoulos B."/>
            <person name="Lu D."/>
            <person name="Skrede I."/>
            <person name="Drula E."/>
            <person name="Henrissat B."/>
            <person name="Morin E."/>
            <person name="Kohler A."/>
            <person name="Barry K."/>
            <person name="LaButti K."/>
            <person name="Morin E."/>
            <person name="Salamov A."/>
            <person name="Lipzen A."/>
            <person name="Mereny Z."/>
            <person name="Hegedus B."/>
            <person name="Baldrian P."/>
            <person name="Stursova M."/>
            <person name="Weitz H."/>
            <person name="Taylor A."/>
            <person name="Grigoriev I.V."/>
            <person name="Nagy L.G."/>
            <person name="Martin F."/>
            <person name="Kauserud H."/>
        </authorList>
    </citation>
    <scope>NUCLEOTIDE SEQUENCE</scope>
    <source>
        <strain evidence="2">9284</strain>
    </source>
</reference>
<keyword evidence="3" id="KW-1185">Reference proteome</keyword>
<feature type="region of interest" description="Disordered" evidence="1">
    <location>
        <begin position="250"/>
        <end position="279"/>
    </location>
</feature>
<organism evidence="2 3">
    <name type="scientific">Roridomyces roridus</name>
    <dbReference type="NCBI Taxonomy" id="1738132"/>
    <lineage>
        <taxon>Eukaryota</taxon>
        <taxon>Fungi</taxon>
        <taxon>Dikarya</taxon>
        <taxon>Basidiomycota</taxon>
        <taxon>Agaricomycotina</taxon>
        <taxon>Agaricomycetes</taxon>
        <taxon>Agaricomycetidae</taxon>
        <taxon>Agaricales</taxon>
        <taxon>Marasmiineae</taxon>
        <taxon>Mycenaceae</taxon>
        <taxon>Roridomyces</taxon>
    </lineage>
</organism>
<feature type="compositionally biased region" description="Low complexity" evidence="1">
    <location>
        <begin position="95"/>
        <end position="108"/>
    </location>
</feature>
<feature type="region of interest" description="Disordered" evidence="1">
    <location>
        <begin position="134"/>
        <end position="174"/>
    </location>
</feature>
<feature type="compositionally biased region" description="Polar residues" evidence="1">
    <location>
        <begin position="154"/>
        <end position="174"/>
    </location>
</feature>
<dbReference type="EMBL" id="JARKIF010000005">
    <property type="protein sequence ID" value="KAJ7639060.1"/>
    <property type="molecule type" value="Genomic_DNA"/>
</dbReference>
<feature type="region of interest" description="Disordered" evidence="1">
    <location>
        <begin position="88"/>
        <end position="109"/>
    </location>
</feature>
<proteinExistence type="predicted"/>
<dbReference type="AlphaFoldDB" id="A0AAD7FUV4"/>
<accession>A0AAD7FUV4</accession>
<gene>
    <name evidence="2" type="ORF">FB45DRAFT_904614</name>
</gene>
<evidence type="ECO:0000313" key="3">
    <source>
        <dbReference type="Proteomes" id="UP001221142"/>
    </source>
</evidence>
<evidence type="ECO:0000313" key="2">
    <source>
        <dbReference type="EMBL" id="KAJ7639060.1"/>
    </source>
</evidence>